<keyword evidence="11" id="KW-1185">Reference proteome</keyword>
<evidence type="ECO:0000256" key="5">
    <source>
        <dbReference type="ARBA" id="ARBA00034115"/>
    </source>
</evidence>
<keyword evidence="4" id="KW-0456">Lyase</keyword>
<dbReference type="PANTHER" id="PTHR11482">
    <property type="entry name" value="ARGININE/DIAMINOPIMELATE/ORNITHINE DECARBOXYLASE"/>
    <property type="match status" value="1"/>
</dbReference>
<evidence type="ECO:0000256" key="3">
    <source>
        <dbReference type="ARBA" id="ARBA00022898"/>
    </source>
</evidence>
<dbReference type="Proteomes" id="UP000194664">
    <property type="component" value="Unassembled WGS sequence"/>
</dbReference>
<dbReference type="EMBL" id="MSPP01000001">
    <property type="protein sequence ID" value="OUD10549.1"/>
    <property type="molecule type" value="Genomic_DNA"/>
</dbReference>
<dbReference type="InterPro" id="IPR000183">
    <property type="entry name" value="Orn/DAP/Arg_de-COase"/>
</dbReference>
<dbReference type="InterPro" id="IPR002433">
    <property type="entry name" value="Orn_de-COase"/>
</dbReference>
<evidence type="ECO:0000256" key="4">
    <source>
        <dbReference type="ARBA" id="ARBA00023239"/>
    </source>
</evidence>
<dbReference type="InterPro" id="IPR009006">
    <property type="entry name" value="Ala_racemase/Decarboxylase_C"/>
</dbReference>
<feature type="domain" description="Orn/DAP/Arg decarboxylase 2 N-terminal" evidence="9">
    <location>
        <begin position="35"/>
        <end position="259"/>
    </location>
</feature>
<dbReference type="SUPFAM" id="SSF51419">
    <property type="entry name" value="PLP-binding barrel"/>
    <property type="match status" value="1"/>
</dbReference>
<dbReference type="InterPro" id="IPR022644">
    <property type="entry name" value="De-COase2_N"/>
</dbReference>
<dbReference type="GO" id="GO:0004586">
    <property type="term" value="F:ornithine decarboxylase activity"/>
    <property type="evidence" value="ECO:0007669"/>
    <property type="project" value="UniProtKB-EC"/>
</dbReference>
<evidence type="ECO:0000313" key="11">
    <source>
        <dbReference type="Proteomes" id="UP000194664"/>
    </source>
</evidence>
<comment type="pathway">
    <text evidence="5">Amine and polyamine biosynthesis; putrescine biosynthesis via L-ornithine pathway; putrescine from L-ornithine: step 1/1.</text>
</comment>
<gene>
    <name evidence="10" type="ORF">BVC71_03390</name>
</gene>
<dbReference type="Gene3D" id="2.40.37.10">
    <property type="entry name" value="Lyase, Ornithine Decarboxylase, Chain A, domain 1"/>
    <property type="match status" value="1"/>
</dbReference>
<dbReference type="PRINTS" id="PR01179">
    <property type="entry name" value="ODADCRBXLASE"/>
</dbReference>
<dbReference type="GO" id="GO:0005737">
    <property type="term" value="C:cytoplasm"/>
    <property type="evidence" value="ECO:0007669"/>
    <property type="project" value="TreeGrafter"/>
</dbReference>
<dbReference type="AlphaFoldDB" id="A0A251X1E7"/>
<dbReference type="Gene3D" id="3.20.20.10">
    <property type="entry name" value="Alanine racemase"/>
    <property type="match status" value="1"/>
</dbReference>
<feature type="active site" description="Proton donor" evidence="8">
    <location>
        <position position="322"/>
    </location>
</feature>
<comment type="similarity">
    <text evidence="2">Belongs to the Orn/Lys/Arg decarboxylase class-II family.</text>
</comment>
<name>A0A251X1E7_9RHOB</name>
<organism evidence="10 11">
    <name type="scientific">Marivivens niveibacter</name>
    <dbReference type="NCBI Taxonomy" id="1930667"/>
    <lineage>
        <taxon>Bacteria</taxon>
        <taxon>Pseudomonadati</taxon>
        <taxon>Pseudomonadota</taxon>
        <taxon>Alphaproteobacteria</taxon>
        <taxon>Rhodobacterales</taxon>
        <taxon>Paracoccaceae</taxon>
        <taxon>Marivivens group</taxon>
        <taxon>Marivivens</taxon>
    </lineage>
</organism>
<comment type="catalytic activity">
    <reaction evidence="7">
        <text>L-ornithine + H(+) = putrescine + CO2</text>
        <dbReference type="Rhea" id="RHEA:22964"/>
        <dbReference type="ChEBI" id="CHEBI:15378"/>
        <dbReference type="ChEBI" id="CHEBI:16526"/>
        <dbReference type="ChEBI" id="CHEBI:46911"/>
        <dbReference type="ChEBI" id="CHEBI:326268"/>
        <dbReference type="EC" id="4.1.1.17"/>
    </reaction>
</comment>
<evidence type="ECO:0000256" key="2">
    <source>
        <dbReference type="ARBA" id="ARBA00008872"/>
    </source>
</evidence>
<dbReference type="PROSITE" id="PS00878">
    <property type="entry name" value="ODR_DC_2_1"/>
    <property type="match status" value="1"/>
</dbReference>
<evidence type="ECO:0000259" key="9">
    <source>
        <dbReference type="Pfam" id="PF02784"/>
    </source>
</evidence>
<evidence type="ECO:0000313" key="10">
    <source>
        <dbReference type="EMBL" id="OUD10549.1"/>
    </source>
</evidence>
<reference evidence="10 11" key="1">
    <citation type="submission" date="2016-12" db="EMBL/GenBank/DDBJ databases">
        <title>The draft genome sequence of HSLHS2.</title>
        <authorList>
            <person name="Hu D."/>
            <person name="Wang L."/>
            <person name="Shao Z."/>
        </authorList>
    </citation>
    <scope>NUCLEOTIDE SEQUENCE [LARGE SCALE GENOMIC DNA]</scope>
    <source>
        <strain evidence="10">MCCC 1A06712</strain>
    </source>
</reference>
<comment type="caution">
    <text evidence="10">The sequence shown here is derived from an EMBL/GenBank/DDBJ whole genome shotgun (WGS) entry which is preliminary data.</text>
</comment>
<dbReference type="InterPro" id="IPR029066">
    <property type="entry name" value="PLP-binding_barrel"/>
</dbReference>
<dbReference type="Pfam" id="PF02784">
    <property type="entry name" value="Orn_Arg_deC_N"/>
    <property type="match status" value="1"/>
</dbReference>
<sequence>MLQQAIKAATIKDILTGRDDGAPIHFFSPTAFIDRLNEFLRGFPGDVTFAVKANPTDEVLQTLCQNGINGFDVASPDEIEQIRRICPNAPMNYNNPVRSKSEIAAGIAGGVTSWSVDTVAEYQKLIQYGVAADAEIAVRIKLPVAGALYDFGAKFGANEETAIEILKMVDAHGHQNAMTFHVGTQCTDPNAYVAYIHACARIAEMAGVTLVRLNVGGGFPSGRDGQHRPLEPFFAAIRDAMSAFDERPVLLCEPGRGLVGDAFSYAVQVKSLRGNAVFLTDGIYGGLSEMVMFDAPACAVLGEDGLFKSGPRAPRRAFGPTCDSVDLLKSDLWLPDDVAEGDWIIFRSMGAYVTGVTTRFNGYGAFQTQVVRDIDAPYEAAGQV</sequence>
<dbReference type="PRINTS" id="PR01182">
    <property type="entry name" value="ORNDCRBXLASE"/>
</dbReference>
<evidence type="ECO:0000256" key="6">
    <source>
        <dbReference type="ARBA" id="ARBA00034138"/>
    </source>
</evidence>
<evidence type="ECO:0000256" key="1">
    <source>
        <dbReference type="ARBA" id="ARBA00001933"/>
    </source>
</evidence>
<dbReference type="EC" id="4.1.1.17" evidence="6"/>
<dbReference type="OrthoDB" id="9802147at2"/>
<dbReference type="PANTHER" id="PTHR11482:SF6">
    <property type="entry name" value="ORNITHINE DECARBOXYLASE 1-RELATED"/>
    <property type="match status" value="1"/>
</dbReference>
<feature type="modified residue" description="N6-(pyridoxal phosphate)lysine" evidence="8">
    <location>
        <position position="52"/>
    </location>
</feature>
<comment type="cofactor">
    <cofactor evidence="1 8">
        <name>pyridoxal 5'-phosphate</name>
        <dbReference type="ChEBI" id="CHEBI:597326"/>
    </cofactor>
</comment>
<keyword evidence="3 8" id="KW-0663">Pyridoxal phosphate</keyword>
<evidence type="ECO:0000256" key="8">
    <source>
        <dbReference type="PIRSR" id="PIRSR600183-50"/>
    </source>
</evidence>
<evidence type="ECO:0000256" key="7">
    <source>
        <dbReference type="ARBA" id="ARBA00049127"/>
    </source>
</evidence>
<dbReference type="GO" id="GO:0033387">
    <property type="term" value="P:putrescine biosynthetic process from arginine, via ornithine"/>
    <property type="evidence" value="ECO:0007669"/>
    <property type="project" value="TreeGrafter"/>
</dbReference>
<dbReference type="RefSeq" id="WP_086450198.1">
    <property type="nucleotide sequence ID" value="NZ_MSPP01000001.1"/>
</dbReference>
<proteinExistence type="inferred from homology"/>
<protein>
    <recommendedName>
        <fullName evidence="6">ornithine decarboxylase</fullName>
        <ecNumber evidence="6">4.1.1.17</ecNumber>
    </recommendedName>
</protein>
<dbReference type="InterPro" id="IPR022653">
    <property type="entry name" value="De-COase2_pyr-phos_BS"/>
</dbReference>
<dbReference type="SUPFAM" id="SSF50621">
    <property type="entry name" value="Alanine racemase C-terminal domain-like"/>
    <property type="match status" value="1"/>
</dbReference>
<accession>A0A251X1E7</accession>